<keyword evidence="1" id="KW-1133">Transmembrane helix</keyword>
<organism evidence="2 3">
    <name type="scientific">Actinotalea fermentans</name>
    <dbReference type="NCBI Taxonomy" id="43671"/>
    <lineage>
        <taxon>Bacteria</taxon>
        <taxon>Bacillati</taxon>
        <taxon>Actinomycetota</taxon>
        <taxon>Actinomycetes</taxon>
        <taxon>Micrococcales</taxon>
        <taxon>Cellulomonadaceae</taxon>
        <taxon>Actinotalea</taxon>
    </lineage>
</organism>
<reference evidence="2 3" key="1">
    <citation type="submission" date="2019-07" db="EMBL/GenBank/DDBJ databases">
        <title>Whole genome shotgun sequence of Actinotalea fermentans NBRC 105374.</title>
        <authorList>
            <person name="Hosoyama A."/>
            <person name="Uohara A."/>
            <person name="Ohji S."/>
            <person name="Ichikawa N."/>
        </authorList>
    </citation>
    <scope>NUCLEOTIDE SEQUENCE [LARGE SCALE GENOMIC DNA]</scope>
    <source>
        <strain evidence="2 3">NBRC 105374</strain>
    </source>
</reference>
<keyword evidence="1" id="KW-0812">Transmembrane</keyword>
<dbReference type="Proteomes" id="UP000321484">
    <property type="component" value="Unassembled WGS sequence"/>
</dbReference>
<feature type="transmembrane region" description="Helical" evidence="1">
    <location>
        <begin position="68"/>
        <end position="87"/>
    </location>
</feature>
<dbReference type="EMBL" id="BJYK01000001">
    <property type="protein sequence ID" value="GEN79219.1"/>
    <property type="molecule type" value="Genomic_DNA"/>
</dbReference>
<name>A0A511YVL9_9CELL</name>
<dbReference type="RefSeq" id="WP_034245861.1">
    <property type="nucleotide sequence ID" value="NZ_BJYK01000001.1"/>
</dbReference>
<gene>
    <name evidence="2" type="ORF">AFE02nite_09530</name>
</gene>
<keyword evidence="1" id="KW-0472">Membrane</keyword>
<evidence type="ECO:0000313" key="2">
    <source>
        <dbReference type="EMBL" id="GEN79219.1"/>
    </source>
</evidence>
<protein>
    <submittedName>
        <fullName evidence="2">Uncharacterized protein</fullName>
    </submittedName>
</protein>
<comment type="caution">
    <text evidence="2">The sequence shown here is derived from an EMBL/GenBank/DDBJ whole genome shotgun (WGS) entry which is preliminary data.</text>
</comment>
<evidence type="ECO:0000256" key="1">
    <source>
        <dbReference type="SAM" id="Phobius"/>
    </source>
</evidence>
<evidence type="ECO:0000313" key="3">
    <source>
        <dbReference type="Proteomes" id="UP000321484"/>
    </source>
</evidence>
<dbReference type="AlphaFoldDB" id="A0A511YVL9"/>
<sequence>MTVEQTTAFRPTPGILVAKPRRDRKHPRLGGYVLYGLIALGGVVAVVWEVATGMQYVVRFWGVLELPAVVIYAVAVLAGVGGLVATWRKPLAPWYQPWSLVEFAEEPGGLRVLAGRNGVEGFLVRPGEVLRVDVEGRRQGSAKVYELIVSASTGEHRMTVGSRLHTLTMTPLVEAARAHGIDVVRYGDAGEIEHPEPREG</sequence>
<keyword evidence="3" id="KW-1185">Reference proteome</keyword>
<proteinExistence type="predicted"/>
<feature type="transmembrane region" description="Helical" evidence="1">
    <location>
        <begin position="29"/>
        <end position="48"/>
    </location>
</feature>
<accession>A0A511YVL9</accession>